<name>A0ABR1GPK1_9HYPO</name>
<evidence type="ECO:0000256" key="1">
    <source>
        <dbReference type="SAM" id="MobiDB-lite"/>
    </source>
</evidence>
<evidence type="ECO:0000256" key="2">
    <source>
        <dbReference type="SAM" id="Phobius"/>
    </source>
</evidence>
<dbReference type="EMBL" id="JAZAVJ010000226">
    <property type="protein sequence ID" value="KAK7403840.1"/>
    <property type="molecule type" value="Genomic_DNA"/>
</dbReference>
<keyword evidence="4" id="KW-1185">Reference proteome</keyword>
<feature type="region of interest" description="Disordered" evidence="1">
    <location>
        <begin position="119"/>
        <end position="148"/>
    </location>
</feature>
<organism evidence="3 4">
    <name type="scientific">Neonectria punicea</name>
    <dbReference type="NCBI Taxonomy" id="979145"/>
    <lineage>
        <taxon>Eukaryota</taxon>
        <taxon>Fungi</taxon>
        <taxon>Dikarya</taxon>
        <taxon>Ascomycota</taxon>
        <taxon>Pezizomycotina</taxon>
        <taxon>Sordariomycetes</taxon>
        <taxon>Hypocreomycetidae</taxon>
        <taxon>Hypocreales</taxon>
        <taxon>Nectriaceae</taxon>
        <taxon>Neonectria</taxon>
    </lineage>
</organism>
<gene>
    <name evidence="3" type="ORF">QQX98_010386</name>
</gene>
<keyword evidence="2" id="KW-0472">Membrane</keyword>
<comment type="caution">
    <text evidence="3">The sequence shown here is derived from an EMBL/GenBank/DDBJ whole genome shotgun (WGS) entry which is preliminary data.</text>
</comment>
<sequence>MATLAHVRRHPEQKNEVGAIVGGAIAAGFMLGLTFFICFRIYKEYLSFQELRAKQANNPTTNQPGSICSDASFGNVVTPAQDCPTTPFPCPAIPPKAAEVVGIRQKQSIYDAQVAPFSSPQFPSTPTPTTWQFPPLHSPSSRPSSASSMSTLGLALFQDTMYAPSPCKYPPKPLPERPLPALPALESVAENTVERGRSRRYFVPPPRTTCERLQSPVSPAETLGMESVHLERWKGTRFSMGSNKF</sequence>
<feature type="transmembrane region" description="Helical" evidence="2">
    <location>
        <begin position="20"/>
        <end position="42"/>
    </location>
</feature>
<accession>A0ABR1GPK1</accession>
<reference evidence="3 4" key="1">
    <citation type="journal article" date="2025" name="Microbiol. Resour. Announc.">
        <title>Draft genome sequences for Neonectria magnoliae and Neonectria punicea, canker pathogens of Liriodendron tulipifera and Acer saccharum in West Virginia.</title>
        <authorList>
            <person name="Petronek H.M."/>
            <person name="Kasson M.T."/>
            <person name="Metheny A.M."/>
            <person name="Stauder C.M."/>
            <person name="Lovett B."/>
            <person name="Lynch S.C."/>
            <person name="Garnas J.R."/>
            <person name="Kasson L.R."/>
            <person name="Stajich J.E."/>
        </authorList>
    </citation>
    <scope>NUCLEOTIDE SEQUENCE [LARGE SCALE GENOMIC DNA]</scope>
    <source>
        <strain evidence="3 4">NRRL 64653</strain>
    </source>
</reference>
<keyword evidence="2" id="KW-0812">Transmembrane</keyword>
<dbReference type="Proteomes" id="UP001498476">
    <property type="component" value="Unassembled WGS sequence"/>
</dbReference>
<evidence type="ECO:0000313" key="4">
    <source>
        <dbReference type="Proteomes" id="UP001498476"/>
    </source>
</evidence>
<protein>
    <submittedName>
        <fullName evidence="3">Uncharacterized protein</fullName>
    </submittedName>
</protein>
<proteinExistence type="predicted"/>
<keyword evidence="2" id="KW-1133">Transmembrane helix</keyword>
<evidence type="ECO:0000313" key="3">
    <source>
        <dbReference type="EMBL" id="KAK7403840.1"/>
    </source>
</evidence>